<sequence length="361" mass="37873">AGGALAVAGATTGAGAAGAAAGAGGAAAVVERILAALDEPLNIADDELRIRASIGLADGWADADATELTRRADVAMYQAKAAKSGWARFAPEMDAPAADQARLAAGLRDGLGRGDFRLLYQPIVTLPSRRIDGVEALVRWHDPERGVIPPDRFIPVAERSGLIVPLGRWILREACRQAAAWRNAYGTAAPSRVCVNVSPRQLDEPDFVDDVVAALTDSGLPAEYLVVEVTETAVFNGGLAVSSLVALRALGVRVALDDFGTGQSSLGLLLTCPVDILKVDKSFVDGVTEPGDRAVIVEFLAQVARGLSLDTVAEGVESVGQAEKLQELGYRKAQGYLFSRPVPGDELAESFRPRRAVASLR</sequence>
<dbReference type="AlphaFoldDB" id="A0A545AEB6"/>
<proteinExistence type="predicted"/>
<dbReference type="OrthoDB" id="23692at2"/>
<dbReference type="CDD" id="cd01948">
    <property type="entry name" value="EAL"/>
    <property type="match status" value="1"/>
</dbReference>
<dbReference type="PANTHER" id="PTHR44757:SF2">
    <property type="entry name" value="BIOFILM ARCHITECTURE MAINTENANCE PROTEIN MBAA"/>
    <property type="match status" value="1"/>
</dbReference>
<dbReference type="InterPro" id="IPR035919">
    <property type="entry name" value="EAL_sf"/>
</dbReference>
<dbReference type="InParanoid" id="A0A545AEB6"/>
<dbReference type="SMART" id="SM00052">
    <property type="entry name" value="EAL"/>
    <property type="match status" value="1"/>
</dbReference>
<dbReference type="RefSeq" id="WP_142709906.1">
    <property type="nucleotide sequence ID" value="NZ_VIRS01000061.1"/>
</dbReference>
<dbReference type="InterPro" id="IPR043128">
    <property type="entry name" value="Rev_trsase/Diguanyl_cyclase"/>
</dbReference>
<dbReference type="Gene3D" id="3.20.20.450">
    <property type="entry name" value="EAL domain"/>
    <property type="match status" value="1"/>
</dbReference>
<dbReference type="InterPro" id="IPR029787">
    <property type="entry name" value="Nucleotide_cyclase"/>
</dbReference>
<dbReference type="SUPFAM" id="SSF55073">
    <property type="entry name" value="Nucleotide cyclase"/>
    <property type="match status" value="1"/>
</dbReference>
<comment type="caution">
    <text evidence="2">The sequence shown here is derived from an EMBL/GenBank/DDBJ whole genome shotgun (WGS) entry which is preliminary data.</text>
</comment>
<keyword evidence="3" id="KW-1185">Reference proteome</keyword>
<accession>A0A545AEB6</accession>
<dbReference type="PROSITE" id="PS50883">
    <property type="entry name" value="EAL"/>
    <property type="match status" value="1"/>
</dbReference>
<evidence type="ECO:0000259" key="1">
    <source>
        <dbReference type="PROSITE" id="PS50883"/>
    </source>
</evidence>
<dbReference type="SUPFAM" id="SSF141868">
    <property type="entry name" value="EAL domain-like"/>
    <property type="match status" value="1"/>
</dbReference>
<dbReference type="InterPro" id="IPR000160">
    <property type="entry name" value="GGDEF_dom"/>
</dbReference>
<dbReference type="PANTHER" id="PTHR44757">
    <property type="entry name" value="DIGUANYLATE CYCLASE DGCP"/>
    <property type="match status" value="1"/>
</dbReference>
<dbReference type="Proteomes" id="UP000317982">
    <property type="component" value="Unassembled WGS sequence"/>
</dbReference>
<evidence type="ECO:0000313" key="3">
    <source>
        <dbReference type="Proteomes" id="UP000317982"/>
    </source>
</evidence>
<name>A0A545AEB6_9ACTN</name>
<organism evidence="2 3">
    <name type="scientific">Cryptosporangium phraense</name>
    <dbReference type="NCBI Taxonomy" id="2593070"/>
    <lineage>
        <taxon>Bacteria</taxon>
        <taxon>Bacillati</taxon>
        <taxon>Actinomycetota</taxon>
        <taxon>Actinomycetes</taxon>
        <taxon>Cryptosporangiales</taxon>
        <taxon>Cryptosporangiaceae</taxon>
        <taxon>Cryptosporangium</taxon>
    </lineage>
</organism>
<feature type="domain" description="EAL" evidence="1">
    <location>
        <begin position="100"/>
        <end position="355"/>
    </location>
</feature>
<feature type="non-terminal residue" evidence="2">
    <location>
        <position position="1"/>
    </location>
</feature>
<reference evidence="2 3" key="1">
    <citation type="submission" date="2019-07" db="EMBL/GenBank/DDBJ databases">
        <title>Cryptosporangium phraense sp. nov., isolated from plant litter.</title>
        <authorList>
            <person name="Suriyachadkun C."/>
        </authorList>
    </citation>
    <scope>NUCLEOTIDE SEQUENCE [LARGE SCALE GENOMIC DNA]</scope>
    <source>
        <strain evidence="2 3">A-T 5661</strain>
    </source>
</reference>
<gene>
    <name evidence="2" type="ORF">FL583_38735</name>
</gene>
<dbReference type="Pfam" id="PF00563">
    <property type="entry name" value="EAL"/>
    <property type="match status" value="1"/>
</dbReference>
<dbReference type="InterPro" id="IPR001633">
    <property type="entry name" value="EAL_dom"/>
</dbReference>
<evidence type="ECO:0000313" key="2">
    <source>
        <dbReference type="EMBL" id="TQS39662.1"/>
    </source>
</evidence>
<dbReference type="EMBL" id="VIRS01000061">
    <property type="protein sequence ID" value="TQS39662.1"/>
    <property type="molecule type" value="Genomic_DNA"/>
</dbReference>
<dbReference type="InterPro" id="IPR052155">
    <property type="entry name" value="Biofilm_reg_signaling"/>
</dbReference>
<dbReference type="Pfam" id="PF00990">
    <property type="entry name" value="GGDEF"/>
    <property type="match status" value="1"/>
</dbReference>
<dbReference type="Gene3D" id="3.30.70.270">
    <property type="match status" value="1"/>
</dbReference>
<protein>
    <submittedName>
        <fullName evidence="2">EAL domain-containing protein</fullName>
    </submittedName>
</protein>